<dbReference type="RefSeq" id="WP_111490588.1">
    <property type="nucleotide sequence ID" value="NZ_CP031264.1"/>
</dbReference>
<evidence type="ECO:0000313" key="4">
    <source>
        <dbReference type="Proteomes" id="UP000249340"/>
    </source>
</evidence>
<dbReference type="InterPro" id="IPR039375">
    <property type="entry name" value="NodN-like"/>
</dbReference>
<dbReference type="PANTHER" id="PTHR42993">
    <property type="entry name" value="MAOC-LIKE DEHYDRATASE DOMAIN-CONTAINING PROTEIN"/>
    <property type="match status" value="1"/>
</dbReference>
<dbReference type="Gene3D" id="3.10.129.10">
    <property type="entry name" value="Hotdog Thioesterase"/>
    <property type="match status" value="1"/>
</dbReference>
<dbReference type="OrthoDB" id="9801735at2"/>
<dbReference type="Proteomes" id="UP000249340">
    <property type="component" value="Chromosome"/>
</dbReference>
<accession>A0A345SR31</accession>
<evidence type="ECO:0000256" key="1">
    <source>
        <dbReference type="ARBA" id="ARBA00005254"/>
    </source>
</evidence>
<proteinExistence type="inferred from homology"/>
<reference evidence="4" key="1">
    <citation type="submission" date="2018-07" db="EMBL/GenBank/DDBJ databases">
        <title>Streptacidiphilus bronchialis DSM 106435 chromosome.</title>
        <authorList>
            <person name="Batra D."/>
            <person name="Gulvik C.A."/>
        </authorList>
    </citation>
    <scope>NUCLEOTIDE SEQUENCE [LARGE SCALE GENOMIC DNA]</scope>
    <source>
        <strain evidence="4">DSM 106435</strain>
    </source>
</reference>
<dbReference type="PANTHER" id="PTHR42993:SF1">
    <property type="entry name" value="MAOC-LIKE DEHYDRATASE DOMAIN-CONTAINING PROTEIN"/>
    <property type="match status" value="1"/>
</dbReference>
<dbReference type="Pfam" id="PF01575">
    <property type="entry name" value="MaoC_dehydratas"/>
    <property type="match status" value="1"/>
</dbReference>
<comment type="similarity">
    <text evidence="1">Belongs to the enoyl-CoA hydratase/isomerase family.</text>
</comment>
<dbReference type="CDD" id="cd03450">
    <property type="entry name" value="NodN"/>
    <property type="match status" value="1"/>
</dbReference>
<keyword evidence="4" id="KW-1185">Reference proteome</keyword>
<dbReference type="KEGG" id="stri:C7M71_000555"/>
<organism evidence="3 4">
    <name type="scientific">Peterkaempfera bronchialis</name>
    <dbReference type="NCBI Taxonomy" id="2126346"/>
    <lineage>
        <taxon>Bacteria</taxon>
        <taxon>Bacillati</taxon>
        <taxon>Actinomycetota</taxon>
        <taxon>Actinomycetes</taxon>
        <taxon>Kitasatosporales</taxon>
        <taxon>Streptomycetaceae</taxon>
        <taxon>Peterkaempfera</taxon>
    </lineage>
</organism>
<evidence type="ECO:0000313" key="3">
    <source>
        <dbReference type="EMBL" id="AXI76186.1"/>
    </source>
</evidence>
<sequence length="151" mass="16612">MRVFKGADELVAASGSNLGTGDWLLIEQDRIDRFADATGDHQWIHVDVERAKDGPFGATIAHGYLTLSLVPTLAARNYRVEGARLGINYGLDKVRFITPVRVGSRVRARSELLKAEVAADGSVQSVWRTTIEIEGVERPACVAESITRHHF</sequence>
<gene>
    <name evidence="3" type="ORF">C7M71_000555</name>
</gene>
<dbReference type="AlphaFoldDB" id="A0A345SR31"/>
<dbReference type="InterPro" id="IPR002539">
    <property type="entry name" value="MaoC-like_dom"/>
</dbReference>
<protein>
    <submittedName>
        <fullName evidence="3">MaoC family dehydratase</fullName>
    </submittedName>
</protein>
<name>A0A345SR31_9ACTN</name>
<feature type="domain" description="MaoC-like" evidence="2">
    <location>
        <begin position="14"/>
        <end position="116"/>
    </location>
</feature>
<dbReference type="InterPro" id="IPR029069">
    <property type="entry name" value="HotDog_dom_sf"/>
</dbReference>
<dbReference type="SUPFAM" id="SSF54637">
    <property type="entry name" value="Thioesterase/thiol ester dehydrase-isomerase"/>
    <property type="match status" value="1"/>
</dbReference>
<evidence type="ECO:0000259" key="2">
    <source>
        <dbReference type="Pfam" id="PF01575"/>
    </source>
</evidence>
<dbReference type="EMBL" id="CP031264">
    <property type="protein sequence ID" value="AXI76186.1"/>
    <property type="molecule type" value="Genomic_DNA"/>
</dbReference>